<evidence type="ECO:0000313" key="3">
    <source>
        <dbReference type="EMBL" id="GGY04268.1"/>
    </source>
</evidence>
<feature type="chain" id="PRO_5036744240" description="DUF4124 domain-containing protein" evidence="2">
    <location>
        <begin position="22"/>
        <end position="151"/>
    </location>
</feature>
<feature type="region of interest" description="Disordered" evidence="1">
    <location>
        <begin position="106"/>
        <end position="129"/>
    </location>
</feature>
<feature type="compositionally biased region" description="Basic and acidic residues" evidence="1">
    <location>
        <begin position="106"/>
        <end position="127"/>
    </location>
</feature>
<gene>
    <name evidence="3" type="ORF">GCM10011289_03430</name>
</gene>
<accession>A0A918NXY2</accession>
<reference evidence="3" key="2">
    <citation type="submission" date="2020-09" db="EMBL/GenBank/DDBJ databases">
        <authorList>
            <person name="Sun Q."/>
            <person name="Kim S."/>
        </authorList>
    </citation>
    <scope>NUCLEOTIDE SEQUENCE</scope>
    <source>
        <strain evidence="3">KCTC 32182</strain>
    </source>
</reference>
<dbReference type="Proteomes" id="UP000645257">
    <property type="component" value="Unassembled WGS sequence"/>
</dbReference>
<name>A0A918NXY2_9NEIS</name>
<dbReference type="AlphaFoldDB" id="A0A918NXY2"/>
<evidence type="ECO:0000313" key="4">
    <source>
        <dbReference type="Proteomes" id="UP000645257"/>
    </source>
</evidence>
<feature type="compositionally biased region" description="Low complexity" evidence="1">
    <location>
        <begin position="65"/>
        <end position="88"/>
    </location>
</feature>
<evidence type="ECO:0000256" key="2">
    <source>
        <dbReference type="SAM" id="SignalP"/>
    </source>
</evidence>
<reference evidence="3" key="1">
    <citation type="journal article" date="2014" name="Int. J. Syst. Evol. Microbiol.">
        <title>Complete genome sequence of Corynebacterium casei LMG S-19264T (=DSM 44701T), isolated from a smear-ripened cheese.</title>
        <authorList>
            <consortium name="US DOE Joint Genome Institute (JGI-PGF)"/>
            <person name="Walter F."/>
            <person name="Albersmeier A."/>
            <person name="Kalinowski J."/>
            <person name="Ruckert C."/>
        </authorList>
    </citation>
    <scope>NUCLEOTIDE SEQUENCE</scope>
    <source>
        <strain evidence="3">KCTC 32182</strain>
    </source>
</reference>
<organism evidence="3 4">
    <name type="scientific">Paludibacterium paludis</name>
    <dbReference type="NCBI Taxonomy" id="1225769"/>
    <lineage>
        <taxon>Bacteria</taxon>
        <taxon>Pseudomonadati</taxon>
        <taxon>Pseudomonadota</taxon>
        <taxon>Betaproteobacteria</taxon>
        <taxon>Neisseriales</taxon>
        <taxon>Chromobacteriaceae</taxon>
        <taxon>Paludibacterium</taxon>
    </lineage>
</organism>
<evidence type="ECO:0000256" key="1">
    <source>
        <dbReference type="SAM" id="MobiDB-lite"/>
    </source>
</evidence>
<dbReference type="RefSeq" id="WP_189530479.1">
    <property type="nucleotide sequence ID" value="NZ_BMYX01000001.1"/>
</dbReference>
<feature type="signal peptide" evidence="2">
    <location>
        <begin position="1"/>
        <end position="21"/>
    </location>
</feature>
<sequence length="151" mass="15595">MKTLRVVFAGVAFVLSAVASADVYQWKEGKGRVAYGDHYPPGVTATRISAGGGARPGPVPAAAIQPAPTPTAGPASASAPAVAQAKAARNQEQCASLRGRLAELDARAAAQKTRDASNERSHGEPRDTAVALGEQRRALQLQMEIACQPNP</sequence>
<proteinExistence type="predicted"/>
<keyword evidence="4" id="KW-1185">Reference proteome</keyword>
<evidence type="ECO:0008006" key="5">
    <source>
        <dbReference type="Google" id="ProtNLM"/>
    </source>
</evidence>
<feature type="region of interest" description="Disordered" evidence="1">
    <location>
        <begin position="65"/>
        <end position="90"/>
    </location>
</feature>
<protein>
    <recommendedName>
        <fullName evidence="5">DUF4124 domain-containing protein</fullName>
    </recommendedName>
</protein>
<dbReference type="EMBL" id="BMYX01000001">
    <property type="protein sequence ID" value="GGY04268.1"/>
    <property type="molecule type" value="Genomic_DNA"/>
</dbReference>
<keyword evidence="2" id="KW-0732">Signal</keyword>
<comment type="caution">
    <text evidence="3">The sequence shown here is derived from an EMBL/GenBank/DDBJ whole genome shotgun (WGS) entry which is preliminary data.</text>
</comment>